<dbReference type="AlphaFoldDB" id="A0A8T0P0V1"/>
<evidence type="ECO:0000313" key="3">
    <source>
        <dbReference type="Proteomes" id="UP000823388"/>
    </source>
</evidence>
<dbReference type="Proteomes" id="UP000823388">
    <property type="component" value="Chromosome 8N"/>
</dbReference>
<dbReference type="EMBL" id="CM029052">
    <property type="protein sequence ID" value="KAG2555811.1"/>
    <property type="molecule type" value="Genomic_DNA"/>
</dbReference>
<keyword evidence="3" id="KW-1185">Reference proteome</keyword>
<comment type="caution">
    <text evidence="2">The sequence shown here is derived from an EMBL/GenBank/DDBJ whole genome shotgun (WGS) entry which is preliminary data.</text>
</comment>
<protein>
    <submittedName>
        <fullName evidence="2">Uncharacterized protein</fullName>
    </submittedName>
</protein>
<feature type="non-terminal residue" evidence="2">
    <location>
        <position position="1"/>
    </location>
</feature>
<sequence>GSEGDSNIRDRVSLETSNAWNPGDCCSTNFDLVRSAPARVKVLRAFTAPEPRLAVSSPSSYASSNSFHCRSMDKVEFDDVTDRLLLRVMNGTKGFICSEYTWDPVANECVQPFIINARSDLHLEISSTQVKERIVHLQEKFRQHKRGEANFGANIDIAEKVFGDQIDSLPPSLEIDAPRLSIPLYEHRKRSSTDGGAETSRRPSKSRRSAGPSYSRCSDDAISPEFAKLMDSEFSMSRCVAKLQRLGFKDPRLFEAIDLLKVDLEAREIFMTLADETAKGYVNRLLGVEGS</sequence>
<feature type="region of interest" description="Disordered" evidence="1">
    <location>
        <begin position="186"/>
        <end position="217"/>
    </location>
</feature>
<gene>
    <name evidence="2" type="ORF">PVAP13_8NG034603</name>
</gene>
<accession>A0A8T0P0V1</accession>
<name>A0A8T0P0V1_PANVG</name>
<evidence type="ECO:0000313" key="2">
    <source>
        <dbReference type="EMBL" id="KAG2555811.1"/>
    </source>
</evidence>
<proteinExistence type="predicted"/>
<organism evidence="2 3">
    <name type="scientific">Panicum virgatum</name>
    <name type="common">Blackwell switchgrass</name>
    <dbReference type="NCBI Taxonomy" id="38727"/>
    <lineage>
        <taxon>Eukaryota</taxon>
        <taxon>Viridiplantae</taxon>
        <taxon>Streptophyta</taxon>
        <taxon>Embryophyta</taxon>
        <taxon>Tracheophyta</taxon>
        <taxon>Spermatophyta</taxon>
        <taxon>Magnoliopsida</taxon>
        <taxon>Liliopsida</taxon>
        <taxon>Poales</taxon>
        <taxon>Poaceae</taxon>
        <taxon>PACMAD clade</taxon>
        <taxon>Panicoideae</taxon>
        <taxon>Panicodae</taxon>
        <taxon>Paniceae</taxon>
        <taxon>Panicinae</taxon>
        <taxon>Panicum</taxon>
        <taxon>Panicum sect. Hiantes</taxon>
    </lineage>
</organism>
<evidence type="ECO:0000256" key="1">
    <source>
        <dbReference type="SAM" id="MobiDB-lite"/>
    </source>
</evidence>
<reference evidence="2" key="1">
    <citation type="submission" date="2020-05" db="EMBL/GenBank/DDBJ databases">
        <title>WGS assembly of Panicum virgatum.</title>
        <authorList>
            <person name="Lovell J.T."/>
            <person name="Jenkins J."/>
            <person name="Shu S."/>
            <person name="Juenger T.E."/>
            <person name="Schmutz J."/>
        </authorList>
    </citation>
    <scope>NUCLEOTIDE SEQUENCE</scope>
    <source>
        <strain evidence="2">AP13</strain>
    </source>
</reference>